<protein>
    <submittedName>
        <fullName evidence="2">Uncharacterized protein</fullName>
    </submittedName>
</protein>
<name>A0A0W8FJU2_9ZZZZ</name>
<dbReference type="AlphaFoldDB" id="A0A0W8FJU2"/>
<evidence type="ECO:0000313" key="2">
    <source>
        <dbReference type="EMBL" id="KUG21178.1"/>
    </source>
</evidence>
<reference evidence="2" key="1">
    <citation type="journal article" date="2015" name="Proc. Natl. Acad. Sci. U.S.A.">
        <title>Networks of energetic and metabolic interactions define dynamics in microbial communities.</title>
        <authorList>
            <person name="Embree M."/>
            <person name="Liu J.K."/>
            <person name="Al-Bassam M.M."/>
            <person name="Zengler K."/>
        </authorList>
    </citation>
    <scope>NUCLEOTIDE SEQUENCE</scope>
</reference>
<gene>
    <name evidence="2" type="ORF">ASZ90_009071</name>
</gene>
<accession>A0A0W8FJU2</accession>
<organism evidence="2">
    <name type="scientific">hydrocarbon metagenome</name>
    <dbReference type="NCBI Taxonomy" id="938273"/>
    <lineage>
        <taxon>unclassified sequences</taxon>
        <taxon>metagenomes</taxon>
        <taxon>ecological metagenomes</taxon>
    </lineage>
</organism>
<feature type="region of interest" description="Disordered" evidence="1">
    <location>
        <begin position="19"/>
        <end position="40"/>
    </location>
</feature>
<proteinExistence type="predicted"/>
<comment type="caution">
    <text evidence="2">The sequence shown here is derived from an EMBL/GenBank/DDBJ whole genome shotgun (WGS) entry which is preliminary data.</text>
</comment>
<evidence type="ECO:0000256" key="1">
    <source>
        <dbReference type="SAM" id="MobiDB-lite"/>
    </source>
</evidence>
<dbReference type="EMBL" id="LNQE01001093">
    <property type="protein sequence ID" value="KUG21178.1"/>
    <property type="molecule type" value="Genomic_DNA"/>
</dbReference>
<sequence>MSPGPQAYGMQIDGDAHHLCSYKTPMKPPEGAAGATDEHS</sequence>